<dbReference type="Pfam" id="PF00126">
    <property type="entry name" value="HTH_1"/>
    <property type="match status" value="1"/>
</dbReference>
<sequence length="296" mass="33790">MNIRQIESFIMLANELHYGRAAERLSISQPSLSQQMKLLENKLGVTLFRKAGRRIQLTKAGQVFLQHAYAIQKELDSTILEMKYFQTEQRDQIRLGVSGSHLVMTPFEKFTDAYPDTSLCISEHSTSQTIAKVSDRQLDVGVIYSHSASSDLVTEPLFTDELFAIIPNNFELSEKPEIHLEDLNNMPLILLAKNLLIGDFINKELQKAKVVPNIICELVSHYACLAYSERQLGISLIAGSMLQGESEKVTIKPVEDLNFNKEINLTYRKDLLIDEPLTYLFEEIRKLKFLYTEKTT</sequence>
<dbReference type="SUPFAM" id="SSF53850">
    <property type="entry name" value="Periplasmic binding protein-like II"/>
    <property type="match status" value="1"/>
</dbReference>
<reference evidence="6 7" key="1">
    <citation type="submission" date="2021-03" db="EMBL/GenBank/DDBJ databases">
        <title>Enterococcal diversity collection.</title>
        <authorList>
            <person name="Gilmore M.S."/>
            <person name="Schwartzman J."/>
            <person name="Van Tyne D."/>
            <person name="Martin M."/>
            <person name="Earl A.M."/>
            <person name="Manson A.L."/>
            <person name="Straub T."/>
            <person name="Salamzade R."/>
            <person name="Saavedra J."/>
            <person name="Lebreton F."/>
            <person name="Prichula J."/>
            <person name="Schaufler K."/>
            <person name="Gaca A."/>
            <person name="Sgardioli B."/>
            <person name="Wagenaar J."/>
            <person name="Strong T."/>
        </authorList>
    </citation>
    <scope>NUCLEOTIDE SEQUENCE [LARGE SCALE GENOMIC DNA]</scope>
    <source>
        <strain evidence="6 7">669A</strain>
    </source>
</reference>
<dbReference type="Proteomes" id="UP000664601">
    <property type="component" value="Unassembled WGS sequence"/>
</dbReference>
<keyword evidence="2" id="KW-0805">Transcription regulation</keyword>
<dbReference type="InterPro" id="IPR000847">
    <property type="entry name" value="LysR_HTH_N"/>
</dbReference>
<protein>
    <submittedName>
        <fullName evidence="6">LysR family transcriptional regulator</fullName>
    </submittedName>
</protein>
<evidence type="ECO:0000259" key="5">
    <source>
        <dbReference type="PROSITE" id="PS50931"/>
    </source>
</evidence>
<dbReference type="SUPFAM" id="SSF46785">
    <property type="entry name" value="Winged helix' DNA-binding domain"/>
    <property type="match status" value="1"/>
</dbReference>
<dbReference type="PROSITE" id="PS50931">
    <property type="entry name" value="HTH_LYSR"/>
    <property type="match status" value="1"/>
</dbReference>
<keyword evidence="4" id="KW-0804">Transcription</keyword>
<evidence type="ECO:0000256" key="1">
    <source>
        <dbReference type="ARBA" id="ARBA00009437"/>
    </source>
</evidence>
<name>A0ABS3LD43_9ENTE</name>
<organism evidence="6 7">
    <name type="scientific">Candidatus Enterococcus moelleringii</name>
    <dbReference type="NCBI Taxonomy" id="2815325"/>
    <lineage>
        <taxon>Bacteria</taxon>
        <taxon>Bacillati</taxon>
        <taxon>Bacillota</taxon>
        <taxon>Bacilli</taxon>
        <taxon>Lactobacillales</taxon>
        <taxon>Enterococcaceae</taxon>
        <taxon>Enterococcus</taxon>
    </lineage>
</organism>
<comment type="similarity">
    <text evidence="1">Belongs to the LysR transcriptional regulatory family.</text>
</comment>
<evidence type="ECO:0000256" key="4">
    <source>
        <dbReference type="ARBA" id="ARBA00023163"/>
    </source>
</evidence>
<evidence type="ECO:0000256" key="2">
    <source>
        <dbReference type="ARBA" id="ARBA00023015"/>
    </source>
</evidence>
<dbReference type="EMBL" id="JAFREM010000014">
    <property type="protein sequence ID" value="MBO1306289.1"/>
    <property type="molecule type" value="Genomic_DNA"/>
</dbReference>
<feature type="domain" description="HTH lysR-type" evidence="5">
    <location>
        <begin position="1"/>
        <end position="58"/>
    </location>
</feature>
<dbReference type="RefSeq" id="WP_207673222.1">
    <property type="nucleotide sequence ID" value="NZ_JAFREM010000014.1"/>
</dbReference>
<dbReference type="PANTHER" id="PTHR30346">
    <property type="entry name" value="TRANSCRIPTIONAL DUAL REGULATOR HCAR-RELATED"/>
    <property type="match status" value="1"/>
</dbReference>
<dbReference type="InterPro" id="IPR036388">
    <property type="entry name" value="WH-like_DNA-bd_sf"/>
</dbReference>
<dbReference type="InterPro" id="IPR036390">
    <property type="entry name" value="WH_DNA-bd_sf"/>
</dbReference>
<dbReference type="Pfam" id="PF03466">
    <property type="entry name" value="LysR_substrate"/>
    <property type="match status" value="1"/>
</dbReference>
<comment type="caution">
    <text evidence="6">The sequence shown here is derived from an EMBL/GenBank/DDBJ whole genome shotgun (WGS) entry which is preliminary data.</text>
</comment>
<accession>A0ABS3LD43</accession>
<dbReference type="PANTHER" id="PTHR30346:SF28">
    <property type="entry name" value="HTH-TYPE TRANSCRIPTIONAL REGULATOR CYNR"/>
    <property type="match status" value="1"/>
</dbReference>
<dbReference type="CDD" id="cd05466">
    <property type="entry name" value="PBP2_LTTR_substrate"/>
    <property type="match status" value="1"/>
</dbReference>
<keyword evidence="3" id="KW-0238">DNA-binding</keyword>
<dbReference type="Gene3D" id="1.10.10.10">
    <property type="entry name" value="Winged helix-like DNA-binding domain superfamily/Winged helix DNA-binding domain"/>
    <property type="match status" value="1"/>
</dbReference>
<gene>
    <name evidence="6" type="ORF">JZO70_08965</name>
</gene>
<dbReference type="PRINTS" id="PR00039">
    <property type="entry name" value="HTHLYSR"/>
</dbReference>
<keyword evidence="7" id="KW-1185">Reference proteome</keyword>
<evidence type="ECO:0000313" key="6">
    <source>
        <dbReference type="EMBL" id="MBO1306289.1"/>
    </source>
</evidence>
<dbReference type="InterPro" id="IPR005119">
    <property type="entry name" value="LysR_subst-bd"/>
</dbReference>
<dbReference type="Gene3D" id="3.40.190.290">
    <property type="match status" value="1"/>
</dbReference>
<evidence type="ECO:0000256" key="3">
    <source>
        <dbReference type="ARBA" id="ARBA00023125"/>
    </source>
</evidence>
<proteinExistence type="inferred from homology"/>
<evidence type="ECO:0000313" key="7">
    <source>
        <dbReference type="Proteomes" id="UP000664601"/>
    </source>
</evidence>